<proteinExistence type="predicted"/>
<evidence type="ECO:0000313" key="2">
    <source>
        <dbReference type="EMBL" id="KKU16188.1"/>
    </source>
</evidence>
<gene>
    <name evidence="2" type="ORF">UX24_C0018G0006</name>
</gene>
<dbReference type="EMBL" id="LCLL01000018">
    <property type="protein sequence ID" value="KKU16188.1"/>
    <property type="molecule type" value="Genomic_DNA"/>
</dbReference>
<name>A0A0G1QEM5_9BACT</name>
<reference evidence="2 3" key="1">
    <citation type="journal article" date="2015" name="Nature">
        <title>rRNA introns, odd ribosomes, and small enigmatic genomes across a large radiation of phyla.</title>
        <authorList>
            <person name="Brown C.T."/>
            <person name="Hug L.A."/>
            <person name="Thomas B.C."/>
            <person name="Sharon I."/>
            <person name="Castelle C.J."/>
            <person name="Singh A."/>
            <person name="Wilkins M.J."/>
            <person name="Williams K.H."/>
            <person name="Banfield J.F."/>
        </authorList>
    </citation>
    <scope>NUCLEOTIDE SEQUENCE [LARGE SCALE GENOMIC DNA]</scope>
</reference>
<comment type="caution">
    <text evidence="2">The sequence shown here is derived from an EMBL/GenBank/DDBJ whole genome shotgun (WGS) entry which is preliminary data.</text>
</comment>
<accession>A0A0G1QEM5</accession>
<organism evidence="2 3">
    <name type="scientific">Candidatus Giovannonibacteria bacterium GW2011_GWB1_45_9b</name>
    <dbReference type="NCBI Taxonomy" id="1618653"/>
    <lineage>
        <taxon>Bacteria</taxon>
        <taxon>Candidatus Giovannoniibacteriota</taxon>
    </lineage>
</organism>
<feature type="transmembrane region" description="Helical" evidence="1">
    <location>
        <begin position="15"/>
        <end position="37"/>
    </location>
</feature>
<evidence type="ECO:0000313" key="3">
    <source>
        <dbReference type="Proteomes" id="UP000034020"/>
    </source>
</evidence>
<keyword evidence="1" id="KW-1133">Transmembrane helix</keyword>
<keyword evidence="1" id="KW-0812">Transmembrane</keyword>
<sequence length="155" mass="17330">MNKEKIKKLFQNRDILKWVIIGLAGFVILVMVFGAGVKVGTLKARYSYRWAENYQRNFAGPRGGFLGNFRQGFGDKDFINAHGTFGSIIKIDGNTVIVKGKDDVEKIVLVSEKTTITAHRESLKVGDLKVDDQVVIIGTSNEQGQIDAKLIRLFR</sequence>
<evidence type="ECO:0000256" key="1">
    <source>
        <dbReference type="SAM" id="Phobius"/>
    </source>
</evidence>
<dbReference type="AlphaFoldDB" id="A0A0G1QEM5"/>
<evidence type="ECO:0008006" key="4">
    <source>
        <dbReference type="Google" id="ProtNLM"/>
    </source>
</evidence>
<keyword evidence="1" id="KW-0472">Membrane</keyword>
<dbReference type="Proteomes" id="UP000034020">
    <property type="component" value="Unassembled WGS sequence"/>
</dbReference>
<protein>
    <recommendedName>
        <fullName evidence="4">DUF5666 domain-containing protein</fullName>
    </recommendedName>
</protein>